<feature type="transmembrane region" description="Helical" evidence="6">
    <location>
        <begin position="36"/>
        <end position="56"/>
    </location>
</feature>
<dbReference type="InterPro" id="IPR017039">
    <property type="entry name" value="Virul_fac_BrkB"/>
</dbReference>
<proteinExistence type="predicted"/>
<dbReference type="PIRSF" id="PIRSF035875">
    <property type="entry name" value="RNase_BN"/>
    <property type="match status" value="1"/>
</dbReference>
<evidence type="ECO:0000256" key="1">
    <source>
        <dbReference type="ARBA" id="ARBA00004651"/>
    </source>
</evidence>
<feature type="transmembrane region" description="Helical" evidence="6">
    <location>
        <begin position="214"/>
        <end position="238"/>
    </location>
</feature>
<feature type="transmembrane region" description="Helical" evidence="6">
    <location>
        <begin position="180"/>
        <end position="202"/>
    </location>
</feature>
<accession>A0A8F9TY55</accession>
<feature type="transmembrane region" description="Helical" evidence="6">
    <location>
        <begin position="244"/>
        <end position="263"/>
    </location>
</feature>
<dbReference type="PANTHER" id="PTHR30213:SF1">
    <property type="entry name" value="INNER MEMBRANE PROTEIN YHJD"/>
    <property type="match status" value="1"/>
</dbReference>
<evidence type="ECO:0000313" key="8">
    <source>
        <dbReference type="Proteomes" id="UP000825051"/>
    </source>
</evidence>
<keyword evidence="3 6" id="KW-0812">Transmembrane</keyword>
<sequence length="301" mass="32966">MKLPSFPNRVLFLLTRTLRAYWEDKIPQMGAALAYYTTVAVAPMLVIAIAVAGVVFHEGTARQRVISEIQSLAGSPAAEAVRTVERPTQTTSNKVATALGGATLLVGAIGVFLHLQDALNTIWRVKPPAKAPWPKMLKVRLFSFATVVGTGFLLLVSLVASAVLSWMASYAWHRIHAPDGLFRFVELTLSFALITCLFAMVFKLLPDRKIAWRHVWTGAVLTAFLFDLGKTVLSYYLAHSRLTSSYGVAGSIIALLVWCYYAAQIVFIGAEFTHVHAVTHGGRYRDGAELQPDAPVHEGEL</sequence>
<protein>
    <submittedName>
        <fullName evidence="7">YihY/virulence factor BrkB family protein</fullName>
    </submittedName>
</protein>
<evidence type="ECO:0000256" key="2">
    <source>
        <dbReference type="ARBA" id="ARBA00022475"/>
    </source>
</evidence>
<dbReference type="RefSeq" id="WP_220164893.1">
    <property type="nucleotide sequence ID" value="NZ_CP080507.1"/>
</dbReference>
<gene>
    <name evidence="7" type="ORF">K0B96_05875</name>
</gene>
<name>A0A8F9TY55_9BACT</name>
<reference evidence="7" key="1">
    <citation type="submission" date="2021-08" db="EMBL/GenBank/DDBJ databases">
        <title>Genome of a novel bacterium of the phylum Verrucomicrobia, Oleiharenicola sp. KSB-15.</title>
        <authorList>
            <person name="Chung J.-H."/>
            <person name="Ahn J.-H."/>
            <person name="Yoon Y."/>
            <person name="Kim D.-Y."/>
            <person name="An S.-H."/>
            <person name="Park I."/>
            <person name="Yeon J."/>
        </authorList>
    </citation>
    <scope>NUCLEOTIDE SEQUENCE</scope>
    <source>
        <strain evidence="7">KSB-15</strain>
    </source>
</reference>
<dbReference type="Pfam" id="PF03631">
    <property type="entry name" value="Virul_fac_BrkB"/>
    <property type="match status" value="1"/>
</dbReference>
<dbReference type="PANTHER" id="PTHR30213">
    <property type="entry name" value="INNER MEMBRANE PROTEIN YHJD"/>
    <property type="match status" value="1"/>
</dbReference>
<keyword evidence="2" id="KW-1003">Cell membrane</keyword>
<evidence type="ECO:0000313" key="7">
    <source>
        <dbReference type="EMBL" id="QYM80142.1"/>
    </source>
</evidence>
<dbReference type="KEGG" id="ole:K0B96_05875"/>
<dbReference type="EMBL" id="CP080507">
    <property type="protein sequence ID" value="QYM80142.1"/>
    <property type="molecule type" value="Genomic_DNA"/>
</dbReference>
<evidence type="ECO:0000256" key="3">
    <source>
        <dbReference type="ARBA" id="ARBA00022692"/>
    </source>
</evidence>
<evidence type="ECO:0000256" key="4">
    <source>
        <dbReference type="ARBA" id="ARBA00022989"/>
    </source>
</evidence>
<evidence type="ECO:0000256" key="5">
    <source>
        <dbReference type="ARBA" id="ARBA00023136"/>
    </source>
</evidence>
<keyword evidence="8" id="KW-1185">Reference proteome</keyword>
<evidence type="ECO:0000256" key="6">
    <source>
        <dbReference type="SAM" id="Phobius"/>
    </source>
</evidence>
<dbReference type="NCBIfam" id="TIGR00765">
    <property type="entry name" value="yihY_not_rbn"/>
    <property type="match status" value="1"/>
</dbReference>
<comment type="subcellular location">
    <subcellularLocation>
        <location evidence="1">Cell membrane</location>
        <topology evidence="1">Multi-pass membrane protein</topology>
    </subcellularLocation>
</comment>
<dbReference type="Proteomes" id="UP000825051">
    <property type="component" value="Chromosome"/>
</dbReference>
<keyword evidence="5 6" id="KW-0472">Membrane</keyword>
<keyword evidence="4 6" id="KW-1133">Transmembrane helix</keyword>
<feature type="transmembrane region" description="Helical" evidence="6">
    <location>
        <begin position="141"/>
        <end position="168"/>
    </location>
</feature>
<organism evidence="7 8">
    <name type="scientific">Horticoccus luteus</name>
    <dbReference type="NCBI Taxonomy" id="2862869"/>
    <lineage>
        <taxon>Bacteria</taxon>
        <taxon>Pseudomonadati</taxon>
        <taxon>Verrucomicrobiota</taxon>
        <taxon>Opitutia</taxon>
        <taxon>Opitutales</taxon>
        <taxon>Opitutaceae</taxon>
        <taxon>Horticoccus</taxon>
    </lineage>
</organism>
<dbReference type="GO" id="GO:0005886">
    <property type="term" value="C:plasma membrane"/>
    <property type="evidence" value="ECO:0007669"/>
    <property type="project" value="UniProtKB-SubCell"/>
</dbReference>
<dbReference type="AlphaFoldDB" id="A0A8F9TY55"/>